<dbReference type="KEGG" id="fls:GLV81_05520"/>
<evidence type="ECO:0000313" key="2">
    <source>
        <dbReference type="Proteomes" id="UP000426027"/>
    </source>
</evidence>
<dbReference type="Proteomes" id="UP000426027">
    <property type="component" value="Chromosome"/>
</dbReference>
<keyword evidence="2" id="KW-1185">Reference proteome</keyword>
<dbReference type="RefSeq" id="WP_157477562.1">
    <property type="nucleotide sequence ID" value="NZ_CP046566.1"/>
</dbReference>
<proteinExistence type="predicted"/>
<reference evidence="1 2" key="1">
    <citation type="submission" date="2019-11" db="EMBL/GenBank/DDBJ databases">
        <authorList>
            <person name="Im W.T."/>
        </authorList>
    </citation>
    <scope>NUCLEOTIDE SEQUENCE [LARGE SCALE GENOMIC DNA]</scope>
    <source>
        <strain evidence="1 2">SB-02</strain>
    </source>
</reference>
<gene>
    <name evidence="1" type="ORF">GLV81_05520</name>
</gene>
<dbReference type="AlphaFoldDB" id="A0A6I6G7Z3"/>
<protein>
    <submittedName>
        <fullName evidence="1">Uncharacterized protein</fullName>
    </submittedName>
</protein>
<sequence length="81" mass="9232">MISYQAINTGAGLHYLYNDQEARNTVLAYQTLTPEGRVIRNPTIKSQERDYKFMPKYAKQVDRKVGDHSNTVPQFAVLCPA</sequence>
<accession>A0A6I6G7Z3</accession>
<organism evidence="1 2">
    <name type="scientific">Phnomibacter ginsenosidimutans</name>
    <dbReference type="NCBI Taxonomy" id="2676868"/>
    <lineage>
        <taxon>Bacteria</taxon>
        <taxon>Pseudomonadati</taxon>
        <taxon>Bacteroidota</taxon>
        <taxon>Chitinophagia</taxon>
        <taxon>Chitinophagales</taxon>
        <taxon>Chitinophagaceae</taxon>
        <taxon>Phnomibacter</taxon>
    </lineage>
</organism>
<name>A0A6I6G7Z3_9BACT</name>
<dbReference type="EMBL" id="CP046566">
    <property type="protein sequence ID" value="QGW27623.1"/>
    <property type="molecule type" value="Genomic_DNA"/>
</dbReference>
<evidence type="ECO:0000313" key="1">
    <source>
        <dbReference type="EMBL" id="QGW27623.1"/>
    </source>
</evidence>